<dbReference type="InterPro" id="IPR036641">
    <property type="entry name" value="HPT_dom_sf"/>
</dbReference>
<evidence type="ECO:0000256" key="2">
    <source>
        <dbReference type="ARBA" id="ARBA00012438"/>
    </source>
</evidence>
<evidence type="ECO:0000256" key="1">
    <source>
        <dbReference type="ARBA" id="ARBA00000085"/>
    </source>
</evidence>
<dbReference type="InterPro" id="IPR004096">
    <property type="entry name" value="V4R"/>
</dbReference>
<dbReference type="CDD" id="cd00082">
    <property type="entry name" value="HisKA"/>
    <property type="match status" value="1"/>
</dbReference>
<comment type="catalytic activity">
    <reaction evidence="1">
        <text>ATP + protein L-histidine = ADP + protein N-phospho-L-histidine.</text>
        <dbReference type="EC" id="2.7.13.3"/>
    </reaction>
</comment>
<dbReference type="PROSITE" id="PS50109">
    <property type="entry name" value="HIS_KIN"/>
    <property type="match status" value="1"/>
</dbReference>
<dbReference type="SUPFAM" id="SSF55874">
    <property type="entry name" value="ATPase domain of HSP90 chaperone/DNA topoisomerase II/histidine kinase"/>
    <property type="match status" value="1"/>
</dbReference>
<dbReference type="CDD" id="cd16922">
    <property type="entry name" value="HATPase_EvgS-ArcB-TorS-like"/>
    <property type="match status" value="1"/>
</dbReference>
<proteinExistence type="predicted"/>
<dbReference type="InterPro" id="IPR003661">
    <property type="entry name" value="HisK_dim/P_dom"/>
</dbReference>
<feature type="domain" description="HPt" evidence="9">
    <location>
        <begin position="685"/>
        <end position="783"/>
    </location>
</feature>
<dbReference type="Pfam" id="PF00512">
    <property type="entry name" value="HisKA"/>
    <property type="match status" value="1"/>
</dbReference>
<dbReference type="Gene3D" id="3.40.50.2300">
    <property type="match status" value="1"/>
</dbReference>
<dbReference type="SUPFAM" id="SSF47384">
    <property type="entry name" value="Homodimeric domain of signal transducing histidine kinase"/>
    <property type="match status" value="1"/>
</dbReference>
<feature type="domain" description="Response regulatory" evidence="8">
    <location>
        <begin position="540"/>
        <end position="655"/>
    </location>
</feature>
<feature type="region of interest" description="Disordered" evidence="6">
    <location>
        <begin position="14"/>
        <end position="37"/>
    </location>
</feature>
<evidence type="ECO:0000313" key="11">
    <source>
        <dbReference type="Proteomes" id="UP001325680"/>
    </source>
</evidence>
<feature type="modified residue" description="Phosphohistidine" evidence="4">
    <location>
        <position position="724"/>
    </location>
</feature>
<dbReference type="Gene3D" id="3.30.565.10">
    <property type="entry name" value="Histidine kinase-like ATPase, C-terminal domain"/>
    <property type="match status" value="1"/>
</dbReference>
<evidence type="ECO:0000256" key="6">
    <source>
        <dbReference type="SAM" id="MobiDB-lite"/>
    </source>
</evidence>
<dbReference type="InterPro" id="IPR001789">
    <property type="entry name" value="Sig_transdc_resp-reg_receiver"/>
</dbReference>
<keyword evidence="3 5" id="KW-0597">Phosphoprotein</keyword>
<gene>
    <name evidence="10" type="ORF">U0035_20345</name>
</gene>
<dbReference type="Pfam" id="PF06505">
    <property type="entry name" value="XylR_N"/>
    <property type="match status" value="1"/>
</dbReference>
<keyword evidence="11" id="KW-1185">Reference proteome</keyword>
<dbReference type="SMART" id="SM00989">
    <property type="entry name" value="V4R"/>
    <property type="match status" value="1"/>
</dbReference>
<dbReference type="InterPro" id="IPR024096">
    <property type="entry name" value="NO_sig/Golgi_transp_ligand-bd"/>
</dbReference>
<dbReference type="SMART" id="SM00387">
    <property type="entry name" value="HATPase_c"/>
    <property type="match status" value="1"/>
</dbReference>
<dbReference type="EC" id="2.7.13.3" evidence="2"/>
<dbReference type="InterPro" id="IPR011006">
    <property type="entry name" value="CheY-like_superfamily"/>
</dbReference>
<dbReference type="SUPFAM" id="SSF47226">
    <property type="entry name" value="Histidine-containing phosphotransfer domain, HPT domain"/>
    <property type="match status" value="1"/>
</dbReference>
<evidence type="ECO:0000313" key="10">
    <source>
        <dbReference type="EMBL" id="WQD38020.1"/>
    </source>
</evidence>
<evidence type="ECO:0000259" key="9">
    <source>
        <dbReference type="PROSITE" id="PS50894"/>
    </source>
</evidence>
<feature type="compositionally biased region" description="Basic and acidic residues" evidence="6">
    <location>
        <begin position="14"/>
        <end position="23"/>
    </location>
</feature>
<dbReference type="SMART" id="SM00388">
    <property type="entry name" value="HisKA"/>
    <property type="match status" value="1"/>
</dbReference>
<dbReference type="InterPro" id="IPR003594">
    <property type="entry name" value="HATPase_dom"/>
</dbReference>
<evidence type="ECO:0000259" key="7">
    <source>
        <dbReference type="PROSITE" id="PS50109"/>
    </source>
</evidence>
<organism evidence="10 11">
    <name type="scientific">Niabella yanshanensis</name>
    <dbReference type="NCBI Taxonomy" id="577386"/>
    <lineage>
        <taxon>Bacteria</taxon>
        <taxon>Pseudomonadati</taxon>
        <taxon>Bacteroidota</taxon>
        <taxon>Chitinophagia</taxon>
        <taxon>Chitinophagales</taxon>
        <taxon>Chitinophagaceae</taxon>
        <taxon>Niabella</taxon>
    </lineage>
</organism>
<accession>A0ABZ0W7M8</accession>
<dbReference type="PANTHER" id="PTHR45339:SF5">
    <property type="entry name" value="HISTIDINE KINASE"/>
    <property type="match status" value="1"/>
</dbReference>
<dbReference type="PROSITE" id="PS50894">
    <property type="entry name" value="HPT"/>
    <property type="match status" value="1"/>
</dbReference>
<dbReference type="PROSITE" id="PS50110">
    <property type="entry name" value="RESPONSE_REGULATORY"/>
    <property type="match status" value="1"/>
</dbReference>
<dbReference type="Gene3D" id="3.30.1380.20">
    <property type="entry name" value="Trafficking protein particle complex subunit 3"/>
    <property type="match status" value="1"/>
</dbReference>
<feature type="domain" description="Histidine kinase" evidence="7">
    <location>
        <begin position="295"/>
        <end position="516"/>
    </location>
</feature>
<dbReference type="PANTHER" id="PTHR45339">
    <property type="entry name" value="HYBRID SIGNAL TRANSDUCTION HISTIDINE KINASE J"/>
    <property type="match status" value="1"/>
</dbReference>
<dbReference type="InterPro" id="IPR008207">
    <property type="entry name" value="Sig_transdc_His_kin_Hpt_dom"/>
</dbReference>
<dbReference type="Gene3D" id="1.20.120.160">
    <property type="entry name" value="HPT domain"/>
    <property type="match status" value="1"/>
</dbReference>
<sequence>MCASNLLKSLHRPFREPGAEHSQLHPGTANAGRAVSAPPEAAPLFDKAQEVVQEYFRNLKMDPSRGTIEVNEQRFVLVRASALSKDFLETVLKLYADRGKEQAMEIGKNFLFDIAHAIGMNDARSFHQEMKLSDPLAKLSAGPIHFAFSGWAYVEISPESQLSPDEHFFLLYHHPYSFEADSWLRDNKKANTTVCIMNAGYSSGWCEESFGIPLTAVEVSCVAKGDDRCRFIMSPPDKIEAHLNHYFKNHKIRKNKKRSYTIPTFFDRKRVEEELERSRLIAEESAKVKSDFIATVSHELRTPLNAITGFSNLLRKTKLTPKQKEYLDIITHSGNNLLSIINDVLDLSRMDAGGFNIDTVPFHLGQLIDSSKVMFDNISLEKQISFQKNISDDCDIMVIGDPVRLSQILMNLIGNAFKFTEKGTVTLTCKLIKNTGATILAEFSIKDTGIGIPTDKLNLIFERFKQIDTDFTRLHKGFGLGLAITKKLVELQGGIISVKSKPGKGSHFTFSLPYLKYTDAKKLKPTKRKPSVSLPSSVKQILLIEDNVLNQKLTSAVLKNRNSRVTIANNGLEALALLDKQQFDIIIMDIQMPVMNGYEVARRIRRIMQLNTPIIAMTAHVLPGEKAKCLKAGMNDYLPKPFNEEELILKITQLAQAHITLKQQHIKERVRMLDLTMLARQTKNKRPLMNEMIATLNRELPVLMKRLSSAIDKDNSESIYKAAHNLRGAISLFGLPPQVSNNLLSLEKNAYAKKKKSNSKILYQQIEPLLLKAKDEAELLSVKSKLPIV</sequence>
<reference evidence="10 11" key="1">
    <citation type="submission" date="2023-12" db="EMBL/GenBank/DDBJ databases">
        <title>Genome sequencing and assembly of bacterial species from a model synthetic community.</title>
        <authorList>
            <person name="Hogle S.L."/>
        </authorList>
    </citation>
    <scope>NUCLEOTIDE SEQUENCE [LARGE SCALE GENOMIC DNA]</scope>
    <source>
        <strain evidence="10 11">HAMBI_3031</strain>
    </source>
</reference>
<dbReference type="Proteomes" id="UP001325680">
    <property type="component" value="Chromosome"/>
</dbReference>
<dbReference type="SUPFAM" id="SSF52172">
    <property type="entry name" value="CheY-like"/>
    <property type="match status" value="1"/>
</dbReference>
<dbReference type="EMBL" id="CP139960">
    <property type="protein sequence ID" value="WQD38020.1"/>
    <property type="molecule type" value="Genomic_DNA"/>
</dbReference>
<dbReference type="PRINTS" id="PR00344">
    <property type="entry name" value="BCTRLSENSOR"/>
</dbReference>
<feature type="modified residue" description="4-aspartylphosphate" evidence="5">
    <location>
        <position position="589"/>
    </location>
</feature>
<dbReference type="InterPro" id="IPR004358">
    <property type="entry name" value="Sig_transdc_His_kin-like_C"/>
</dbReference>
<dbReference type="RefSeq" id="WP_114790774.1">
    <property type="nucleotide sequence ID" value="NZ_CP139960.1"/>
</dbReference>
<evidence type="ECO:0000256" key="4">
    <source>
        <dbReference type="PROSITE-ProRule" id="PRU00110"/>
    </source>
</evidence>
<evidence type="ECO:0000256" key="5">
    <source>
        <dbReference type="PROSITE-ProRule" id="PRU00169"/>
    </source>
</evidence>
<dbReference type="InterPro" id="IPR005467">
    <property type="entry name" value="His_kinase_dom"/>
</dbReference>
<dbReference type="SMART" id="SM00448">
    <property type="entry name" value="REC"/>
    <property type="match status" value="1"/>
</dbReference>
<dbReference type="SUPFAM" id="SSF111126">
    <property type="entry name" value="Ligand-binding domain in the NO signalling and Golgi transport"/>
    <property type="match status" value="1"/>
</dbReference>
<name>A0ABZ0W7M8_9BACT</name>
<dbReference type="Pfam" id="PF02518">
    <property type="entry name" value="HATPase_c"/>
    <property type="match status" value="1"/>
</dbReference>
<dbReference type="CDD" id="cd17546">
    <property type="entry name" value="REC_hyHK_CKI1_RcsC-like"/>
    <property type="match status" value="1"/>
</dbReference>
<protein>
    <recommendedName>
        <fullName evidence="2">histidine kinase</fullName>
        <ecNumber evidence="2">2.7.13.3</ecNumber>
    </recommendedName>
</protein>
<evidence type="ECO:0000256" key="3">
    <source>
        <dbReference type="ARBA" id="ARBA00022553"/>
    </source>
</evidence>
<dbReference type="InterPro" id="IPR036890">
    <property type="entry name" value="HATPase_C_sf"/>
</dbReference>
<dbReference type="Pfam" id="PF00072">
    <property type="entry name" value="Response_reg"/>
    <property type="match status" value="1"/>
</dbReference>
<dbReference type="Gene3D" id="1.10.287.130">
    <property type="match status" value="1"/>
</dbReference>
<evidence type="ECO:0000259" key="8">
    <source>
        <dbReference type="PROSITE" id="PS50110"/>
    </source>
</evidence>
<dbReference type="InterPro" id="IPR010523">
    <property type="entry name" value="XylR_N"/>
</dbReference>
<dbReference type="InterPro" id="IPR036097">
    <property type="entry name" value="HisK_dim/P_sf"/>
</dbReference>
<dbReference type="Pfam" id="PF02830">
    <property type="entry name" value="V4R"/>
    <property type="match status" value="1"/>
</dbReference>